<evidence type="ECO:0000256" key="2">
    <source>
        <dbReference type="ARBA" id="ARBA00003015"/>
    </source>
</evidence>
<keyword evidence="5 7" id="KW-0949">S-adenosyl-L-methionine</keyword>
<dbReference type="InterPro" id="IPR003358">
    <property type="entry name" value="tRNA_(Gua-N-7)_MeTrfase_Trmb"/>
</dbReference>
<dbReference type="InterPro" id="IPR029063">
    <property type="entry name" value="SAM-dependent_MTases_sf"/>
</dbReference>
<dbReference type="GO" id="GO:0043527">
    <property type="term" value="C:tRNA methyltransferase complex"/>
    <property type="evidence" value="ECO:0007669"/>
    <property type="project" value="TreeGrafter"/>
</dbReference>
<comment type="caution">
    <text evidence="7">Lacks conserved residue(s) required for the propagation of feature annotation.</text>
</comment>
<dbReference type="CDD" id="cd02440">
    <property type="entry name" value="AdoMet_MTases"/>
    <property type="match status" value="1"/>
</dbReference>
<protein>
    <recommendedName>
        <fullName evidence="7">tRNA (guanine-N(7)-)-methyltransferase</fullName>
        <ecNumber evidence="7">2.1.1.33</ecNumber>
    </recommendedName>
    <alternativeName>
        <fullName evidence="7">tRNA (guanine(46)-N(7))-methyltransferase</fullName>
    </alternativeName>
    <alternativeName>
        <fullName evidence="7">tRNA(m7G46)-methyltransferase</fullName>
    </alternativeName>
</protein>
<organism evidence="9 10">
    <name type="scientific">Devosia enhydra</name>
    <dbReference type="NCBI Taxonomy" id="665118"/>
    <lineage>
        <taxon>Bacteria</taxon>
        <taxon>Pseudomonadati</taxon>
        <taxon>Pseudomonadota</taxon>
        <taxon>Alphaproteobacteria</taxon>
        <taxon>Hyphomicrobiales</taxon>
        <taxon>Devosiaceae</taxon>
        <taxon>Devosia</taxon>
    </lineage>
</organism>
<evidence type="ECO:0000256" key="7">
    <source>
        <dbReference type="HAMAP-Rule" id="MF_01057"/>
    </source>
</evidence>
<name>A0A1K2I018_9HYPH</name>
<reference evidence="9 10" key="1">
    <citation type="submission" date="2016-11" db="EMBL/GenBank/DDBJ databases">
        <authorList>
            <person name="Jaros S."/>
            <person name="Januszkiewicz K."/>
            <person name="Wedrychowicz H."/>
        </authorList>
    </citation>
    <scope>NUCLEOTIDE SEQUENCE [LARGE SCALE GENOMIC DNA]</scope>
    <source>
        <strain evidence="9 10">ATCC 23634</strain>
    </source>
</reference>
<feature type="binding site" evidence="7">
    <location>
        <begin position="215"/>
        <end position="218"/>
    </location>
    <ligand>
        <name>substrate</name>
    </ligand>
</feature>
<dbReference type="SUPFAM" id="SSF53335">
    <property type="entry name" value="S-adenosyl-L-methionine-dependent methyltransferases"/>
    <property type="match status" value="1"/>
</dbReference>
<comment type="function">
    <text evidence="2 7">Catalyzes the formation of N(7)-methylguanine at position 46 (m7G46) in tRNA.</text>
</comment>
<dbReference type="PROSITE" id="PS51625">
    <property type="entry name" value="SAM_MT_TRMB"/>
    <property type="match status" value="1"/>
</dbReference>
<dbReference type="RefSeq" id="WP_072342841.1">
    <property type="nucleotide sequence ID" value="NZ_FPKU01000002.1"/>
</dbReference>
<evidence type="ECO:0000256" key="5">
    <source>
        <dbReference type="ARBA" id="ARBA00022691"/>
    </source>
</evidence>
<feature type="binding site" evidence="7">
    <location>
        <position position="67"/>
    </location>
    <ligand>
        <name>S-adenosyl-L-methionine</name>
        <dbReference type="ChEBI" id="CHEBI:59789"/>
    </ligand>
</feature>
<dbReference type="Proteomes" id="UP000183447">
    <property type="component" value="Unassembled WGS sequence"/>
</dbReference>
<comment type="pathway">
    <text evidence="7">tRNA modification; N(7)-methylguanine-tRNA biosynthesis.</text>
</comment>
<dbReference type="Pfam" id="PF02390">
    <property type="entry name" value="Methyltransf_4"/>
    <property type="match status" value="1"/>
</dbReference>
<feature type="binding site" evidence="7">
    <location>
        <position position="141"/>
    </location>
    <ligand>
        <name>S-adenosyl-L-methionine</name>
        <dbReference type="ChEBI" id="CHEBI:59789"/>
    </ligand>
</feature>
<dbReference type="Gene3D" id="3.40.50.150">
    <property type="entry name" value="Vaccinia Virus protein VP39"/>
    <property type="match status" value="1"/>
</dbReference>
<keyword evidence="3 7" id="KW-0489">Methyltransferase</keyword>
<dbReference type="UniPathway" id="UPA00989"/>
<dbReference type="NCBIfam" id="TIGR00091">
    <property type="entry name" value="tRNA (guanosine(46)-N7)-methyltransferase TrmB"/>
    <property type="match status" value="1"/>
</dbReference>
<dbReference type="EMBL" id="FPKU01000002">
    <property type="protein sequence ID" value="SFZ84901.1"/>
    <property type="molecule type" value="Genomic_DNA"/>
</dbReference>
<dbReference type="OrthoDB" id="9802090at2"/>
<proteinExistence type="inferred from homology"/>
<evidence type="ECO:0000313" key="10">
    <source>
        <dbReference type="Proteomes" id="UP000183447"/>
    </source>
</evidence>
<feature type="binding site" evidence="7">
    <location>
        <position position="177"/>
    </location>
    <ligand>
        <name>substrate</name>
    </ligand>
</feature>
<evidence type="ECO:0000256" key="1">
    <source>
        <dbReference type="ARBA" id="ARBA00000142"/>
    </source>
</evidence>
<feature type="binding site" evidence="7">
    <location>
        <position position="145"/>
    </location>
    <ligand>
        <name>substrate</name>
    </ligand>
</feature>
<comment type="catalytic activity">
    <reaction evidence="1 7">
        <text>guanosine(46) in tRNA + S-adenosyl-L-methionine = N(7)-methylguanosine(46) in tRNA + S-adenosyl-L-homocysteine</text>
        <dbReference type="Rhea" id="RHEA:42708"/>
        <dbReference type="Rhea" id="RHEA-COMP:10188"/>
        <dbReference type="Rhea" id="RHEA-COMP:10189"/>
        <dbReference type="ChEBI" id="CHEBI:57856"/>
        <dbReference type="ChEBI" id="CHEBI:59789"/>
        <dbReference type="ChEBI" id="CHEBI:74269"/>
        <dbReference type="ChEBI" id="CHEBI:74480"/>
        <dbReference type="EC" id="2.1.1.33"/>
    </reaction>
</comment>
<dbReference type="GO" id="GO:0008176">
    <property type="term" value="F:tRNA (guanine(46)-N7)-methyltransferase activity"/>
    <property type="evidence" value="ECO:0007669"/>
    <property type="project" value="UniProtKB-UniRule"/>
</dbReference>
<dbReference type="STRING" id="665118.SAMN02983003_2274"/>
<feature type="region of interest" description="Disordered" evidence="8">
    <location>
        <begin position="1"/>
        <end position="23"/>
    </location>
</feature>
<dbReference type="AlphaFoldDB" id="A0A1K2I018"/>
<comment type="similarity">
    <text evidence="7">Belongs to the class I-like SAM-binding methyltransferase superfamily. TrmB family.</text>
</comment>
<evidence type="ECO:0000256" key="4">
    <source>
        <dbReference type="ARBA" id="ARBA00022679"/>
    </source>
</evidence>
<evidence type="ECO:0000256" key="3">
    <source>
        <dbReference type="ARBA" id="ARBA00022603"/>
    </source>
</evidence>
<feature type="binding site" evidence="7">
    <location>
        <position position="119"/>
    </location>
    <ligand>
        <name>S-adenosyl-L-methionine</name>
        <dbReference type="ChEBI" id="CHEBI:59789"/>
    </ligand>
</feature>
<evidence type="ECO:0000256" key="6">
    <source>
        <dbReference type="ARBA" id="ARBA00022694"/>
    </source>
</evidence>
<accession>A0A1K2I018</accession>
<feature type="binding site" evidence="7">
    <location>
        <position position="92"/>
    </location>
    <ligand>
        <name>S-adenosyl-L-methionine</name>
        <dbReference type="ChEBI" id="CHEBI:59789"/>
    </ligand>
</feature>
<keyword evidence="4 7" id="KW-0808">Transferase</keyword>
<evidence type="ECO:0000256" key="8">
    <source>
        <dbReference type="SAM" id="MobiDB-lite"/>
    </source>
</evidence>
<evidence type="ECO:0000313" key="9">
    <source>
        <dbReference type="EMBL" id="SFZ84901.1"/>
    </source>
</evidence>
<dbReference type="HAMAP" id="MF_01057">
    <property type="entry name" value="tRNA_methyltr_TrmB"/>
    <property type="match status" value="1"/>
</dbReference>
<dbReference type="PANTHER" id="PTHR23417:SF14">
    <property type="entry name" value="PENTACOTRIPEPTIDE-REPEAT REGION OF PRORP DOMAIN-CONTAINING PROTEIN"/>
    <property type="match status" value="1"/>
</dbReference>
<dbReference type="InterPro" id="IPR055361">
    <property type="entry name" value="tRNA_methyltr_TrmB_bact"/>
</dbReference>
<gene>
    <name evidence="7" type="primary">trmB</name>
    <name evidence="9" type="ORF">SAMN02983003_2274</name>
</gene>
<dbReference type="PANTHER" id="PTHR23417">
    <property type="entry name" value="3-DEOXY-D-MANNO-OCTULOSONIC-ACID TRANSFERASE/TRNA GUANINE-N 7 - -METHYLTRANSFERASE"/>
    <property type="match status" value="1"/>
</dbReference>
<keyword evidence="10" id="KW-1185">Reference proteome</keyword>
<keyword evidence="6 7" id="KW-0819">tRNA processing</keyword>
<sequence>MTEKRHHPLNEAGEPRAFFGRRSGKRLHKGQDELFREVLPGLSITLPEAAPLDPHTLLPEAARIILEIGYGGGEHLARKAAEAPDTGFIGCEVFSGGIAKMVQAIDENGLANVRLFTDDALKLLVTLPAASVDAVYLLYPDPWPKTRHHKRRFVSHTTLGELARVLRPGGTFHFATDIEDYANWTLAHVLRAPEFRFETNAAGDWHVPYPGWQSTRYEDKARREGRMTSFYLSFIRA</sequence>
<dbReference type="EC" id="2.1.1.33" evidence="7"/>